<sequence length="121" mass="13821">MTQEELLLTSETQRFRTEHPETIKDWERQLANGECGPDLHFCFYALEAYPNLTARLDAAEYRFDFAINAYILHAKLQGQFLEDGHIGPLALEHANEALSDIYRALNEKDPEGKAAILKSLQ</sequence>
<dbReference type="OrthoDB" id="1177977at2"/>
<organism evidence="1 2">
    <name type="scientific">Maribacter cobaltidurans</name>
    <dbReference type="NCBI Taxonomy" id="1178778"/>
    <lineage>
        <taxon>Bacteria</taxon>
        <taxon>Pseudomonadati</taxon>
        <taxon>Bacteroidota</taxon>
        <taxon>Flavobacteriia</taxon>
        <taxon>Flavobacteriales</taxon>
        <taxon>Flavobacteriaceae</taxon>
        <taxon>Maribacter</taxon>
    </lineage>
</organism>
<gene>
    <name evidence="1" type="ORF">CJ263_12390</name>
</gene>
<accession>A0A223V7W8</accession>
<dbReference type="RefSeq" id="WP_094997563.1">
    <property type="nucleotide sequence ID" value="NZ_BMJL01000007.1"/>
</dbReference>
<protein>
    <submittedName>
        <fullName evidence="1">Uncharacterized protein</fullName>
    </submittedName>
</protein>
<dbReference type="KEGG" id="marb:CJ263_12390"/>
<dbReference type="Proteomes" id="UP000215244">
    <property type="component" value="Chromosome"/>
</dbReference>
<reference evidence="1 2" key="1">
    <citation type="submission" date="2017-08" db="EMBL/GenBank/DDBJ databases">
        <title>The complete genome sequence of Maribacter sp. B1, isolated from deep-sea sediment.</title>
        <authorList>
            <person name="Wu Y.-H."/>
            <person name="Cheng H."/>
            <person name="Xu X.-W."/>
        </authorList>
    </citation>
    <scope>NUCLEOTIDE SEQUENCE [LARGE SCALE GENOMIC DNA]</scope>
    <source>
        <strain evidence="1 2">B1</strain>
    </source>
</reference>
<proteinExistence type="predicted"/>
<evidence type="ECO:0000313" key="2">
    <source>
        <dbReference type="Proteomes" id="UP000215244"/>
    </source>
</evidence>
<dbReference type="EMBL" id="CP022957">
    <property type="protein sequence ID" value="ASV30949.1"/>
    <property type="molecule type" value="Genomic_DNA"/>
</dbReference>
<dbReference type="AlphaFoldDB" id="A0A223V7W8"/>
<keyword evidence="2" id="KW-1185">Reference proteome</keyword>
<evidence type="ECO:0000313" key="1">
    <source>
        <dbReference type="EMBL" id="ASV30949.1"/>
    </source>
</evidence>
<name>A0A223V7W8_9FLAO</name>